<accession>A0A6A6JHA6</accession>
<reference evidence="1" key="1">
    <citation type="journal article" date="2020" name="Stud. Mycol.">
        <title>101 Dothideomycetes genomes: a test case for predicting lifestyles and emergence of pathogens.</title>
        <authorList>
            <person name="Haridas S."/>
            <person name="Albert R."/>
            <person name="Binder M."/>
            <person name="Bloem J."/>
            <person name="Labutti K."/>
            <person name="Salamov A."/>
            <person name="Andreopoulos B."/>
            <person name="Baker S."/>
            <person name="Barry K."/>
            <person name="Bills G."/>
            <person name="Bluhm B."/>
            <person name="Cannon C."/>
            <person name="Castanera R."/>
            <person name="Culley D."/>
            <person name="Daum C."/>
            <person name="Ezra D."/>
            <person name="Gonzalez J."/>
            <person name="Henrissat B."/>
            <person name="Kuo A."/>
            <person name="Liang C."/>
            <person name="Lipzen A."/>
            <person name="Lutzoni F."/>
            <person name="Magnuson J."/>
            <person name="Mondo S."/>
            <person name="Nolan M."/>
            <person name="Ohm R."/>
            <person name="Pangilinan J."/>
            <person name="Park H.-J."/>
            <person name="Ramirez L."/>
            <person name="Alfaro M."/>
            <person name="Sun H."/>
            <person name="Tritt A."/>
            <person name="Yoshinaga Y."/>
            <person name="Zwiers L.-H."/>
            <person name="Turgeon B."/>
            <person name="Goodwin S."/>
            <person name="Spatafora J."/>
            <person name="Crous P."/>
            <person name="Grigoriev I."/>
        </authorList>
    </citation>
    <scope>NUCLEOTIDE SEQUENCE</scope>
    <source>
        <strain evidence="1">CBS 379.55</strain>
    </source>
</reference>
<sequence>MYKQPLTKQLTSHPLVLLQLNPYYKLVALKFPIPLSAASAVPARAAPVRNDMADVATVLTGVADKRDDTSLPKREDASVGDVATVLIGVAEKRDENLNRDESGVVDVGTVLIGVAEKREAHETPQSRSKRAVHGAFAKFVEESKAEAHPQDVFA</sequence>
<name>A0A6A6JHA6_WESOR</name>
<evidence type="ECO:0000313" key="1">
    <source>
        <dbReference type="EMBL" id="KAF2275757.1"/>
    </source>
</evidence>
<organism evidence="1 2">
    <name type="scientific">Westerdykella ornata</name>
    <dbReference type="NCBI Taxonomy" id="318751"/>
    <lineage>
        <taxon>Eukaryota</taxon>
        <taxon>Fungi</taxon>
        <taxon>Dikarya</taxon>
        <taxon>Ascomycota</taxon>
        <taxon>Pezizomycotina</taxon>
        <taxon>Dothideomycetes</taxon>
        <taxon>Pleosporomycetidae</taxon>
        <taxon>Pleosporales</taxon>
        <taxon>Sporormiaceae</taxon>
        <taxon>Westerdykella</taxon>
    </lineage>
</organism>
<dbReference type="GeneID" id="54554159"/>
<dbReference type="Proteomes" id="UP000800097">
    <property type="component" value="Unassembled WGS sequence"/>
</dbReference>
<gene>
    <name evidence="1" type="ORF">EI97DRAFT_459212</name>
</gene>
<evidence type="ECO:0000313" key="2">
    <source>
        <dbReference type="Proteomes" id="UP000800097"/>
    </source>
</evidence>
<dbReference type="RefSeq" id="XP_033653296.1">
    <property type="nucleotide sequence ID" value="XM_033800984.1"/>
</dbReference>
<dbReference type="EMBL" id="ML986496">
    <property type="protein sequence ID" value="KAF2275757.1"/>
    <property type="molecule type" value="Genomic_DNA"/>
</dbReference>
<dbReference type="OrthoDB" id="3799407at2759"/>
<dbReference type="AlphaFoldDB" id="A0A6A6JHA6"/>
<protein>
    <submittedName>
        <fullName evidence="1">Uncharacterized protein</fullName>
    </submittedName>
</protein>
<proteinExistence type="predicted"/>
<keyword evidence="2" id="KW-1185">Reference proteome</keyword>